<dbReference type="InterPro" id="IPR015424">
    <property type="entry name" value="PyrdxlP-dep_Trfase"/>
</dbReference>
<name>A0ABY5LKB0_9VIBR</name>
<evidence type="ECO:0000256" key="3">
    <source>
        <dbReference type="ARBA" id="ARBA00023015"/>
    </source>
</evidence>
<sequence length="487" mass="54408">MGTDFVKINGLGKYQQVETLLKSAINNGVYETDDKLPSIRELSSELDVSKNTVIRAFQELEAQGVIYSVPKSGYRVCPSSVTLSPKVEPLRVDLLSVCKEFLAYPEHKELLPTGSAHPNIDAPAIKSLYAEIGRHSRRQTHTSSHYQLPPGNSLLIKQLAKITRDLGTPAPPNELLITHGAQQAISLALRATTNPGDIVAVESPCYFGNLLLLESLGLEVVEIPSCHRDGIDPQALKKAIDQWDIKVIIVTPNFANPTGAMMPLERRKELLAISDNIPIIEDDVFGALSYSASIPSLRSLDKKQRVIYVSSLSKTLDSRLRIGWMLAGRYTEQIEKYLLCDSMGGLNLMQSAVAAFFTSGKYKMHLARMRRIYQSNAKRFISLFKQSLDEYPHLKHHYHVSCIQGSFLLWVRLPEGTNCDALYNACKTQKISILPGSVFGTQNQFKHCFRICVANLTSDTDWQPAVRKLTKIVSEHTQVKKLNNKFQ</sequence>
<organism evidence="7 8">
    <name type="scientific">Vibrio japonicus</name>
    <dbReference type="NCBI Taxonomy" id="1824638"/>
    <lineage>
        <taxon>Bacteria</taxon>
        <taxon>Pseudomonadati</taxon>
        <taxon>Pseudomonadota</taxon>
        <taxon>Gammaproteobacteria</taxon>
        <taxon>Vibrionales</taxon>
        <taxon>Vibrionaceae</taxon>
        <taxon>Vibrio</taxon>
    </lineage>
</organism>
<keyword evidence="7" id="KW-0808">Transferase</keyword>
<dbReference type="GO" id="GO:0008483">
    <property type="term" value="F:transaminase activity"/>
    <property type="evidence" value="ECO:0007669"/>
    <property type="project" value="UniProtKB-KW"/>
</dbReference>
<dbReference type="SUPFAM" id="SSF46785">
    <property type="entry name" value="Winged helix' DNA-binding domain"/>
    <property type="match status" value="1"/>
</dbReference>
<dbReference type="InterPro" id="IPR036388">
    <property type="entry name" value="WH-like_DNA-bd_sf"/>
</dbReference>
<dbReference type="SMART" id="SM00345">
    <property type="entry name" value="HTH_GNTR"/>
    <property type="match status" value="1"/>
</dbReference>
<dbReference type="RefSeq" id="WP_257086195.1">
    <property type="nucleotide sequence ID" value="NZ_CP102097.1"/>
</dbReference>
<accession>A0ABY5LKB0</accession>
<keyword evidence="2" id="KW-0663">Pyridoxal phosphate</keyword>
<dbReference type="Gene3D" id="1.10.10.10">
    <property type="entry name" value="Winged helix-like DNA-binding domain superfamily/Winged helix DNA-binding domain"/>
    <property type="match status" value="1"/>
</dbReference>
<keyword evidence="8" id="KW-1185">Reference proteome</keyword>
<dbReference type="CDD" id="cd00609">
    <property type="entry name" value="AAT_like"/>
    <property type="match status" value="1"/>
</dbReference>
<dbReference type="InterPro" id="IPR036390">
    <property type="entry name" value="WH_DNA-bd_sf"/>
</dbReference>
<evidence type="ECO:0000256" key="1">
    <source>
        <dbReference type="ARBA" id="ARBA00005384"/>
    </source>
</evidence>
<dbReference type="InterPro" id="IPR000524">
    <property type="entry name" value="Tscrpt_reg_HTH_GntR"/>
</dbReference>
<dbReference type="PROSITE" id="PS50949">
    <property type="entry name" value="HTH_GNTR"/>
    <property type="match status" value="1"/>
</dbReference>
<dbReference type="Proteomes" id="UP001058602">
    <property type="component" value="Chromosome 2"/>
</dbReference>
<evidence type="ECO:0000313" key="8">
    <source>
        <dbReference type="Proteomes" id="UP001058602"/>
    </source>
</evidence>
<evidence type="ECO:0000313" key="7">
    <source>
        <dbReference type="EMBL" id="UUM32529.1"/>
    </source>
</evidence>
<evidence type="ECO:0000256" key="2">
    <source>
        <dbReference type="ARBA" id="ARBA00022898"/>
    </source>
</evidence>
<dbReference type="EMBL" id="CP102097">
    <property type="protein sequence ID" value="UUM32529.1"/>
    <property type="molecule type" value="Genomic_DNA"/>
</dbReference>
<dbReference type="CDD" id="cd07377">
    <property type="entry name" value="WHTH_GntR"/>
    <property type="match status" value="1"/>
</dbReference>
<dbReference type="InterPro" id="IPR051446">
    <property type="entry name" value="HTH_trans_reg/aminotransferase"/>
</dbReference>
<proteinExistence type="inferred from homology"/>
<comment type="similarity">
    <text evidence="1">In the C-terminal section; belongs to the class-I pyridoxal-phosphate-dependent aminotransferase family.</text>
</comment>
<dbReference type="Pfam" id="PF00155">
    <property type="entry name" value="Aminotran_1_2"/>
    <property type="match status" value="1"/>
</dbReference>
<evidence type="ECO:0000259" key="6">
    <source>
        <dbReference type="PROSITE" id="PS50949"/>
    </source>
</evidence>
<feature type="domain" description="HTH gntR-type" evidence="6">
    <location>
        <begin position="11"/>
        <end position="79"/>
    </location>
</feature>
<dbReference type="SUPFAM" id="SSF53383">
    <property type="entry name" value="PLP-dependent transferases"/>
    <property type="match status" value="1"/>
</dbReference>
<evidence type="ECO:0000256" key="4">
    <source>
        <dbReference type="ARBA" id="ARBA00023125"/>
    </source>
</evidence>
<dbReference type="Gene3D" id="3.90.1150.10">
    <property type="entry name" value="Aspartate Aminotransferase, domain 1"/>
    <property type="match status" value="1"/>
</dbReference>
<protein>
    <submittedName>
        <fullName evidence="7">PLP-dependent aminotransferase family protein</fullName>
    </submittedName>
</protein>
<keyword evidence="4" id="KW-0238">DNA-binding</keyword>
<dbReference type="PANTHER" id="PTHR46577">
    <property type="entry name" value="HTH-TYPE TRANSCRIPTIONAL REGULATORY PROTEIN GABR"/>
    <property type="match status" value="1"/>
</dbReference>
<dbReference type="Pfam" id="PF00392">
    <property type="entry name" value="GntR"/>
    <property type="match status" value="1"/>
</dbReference>
<dbReference type="InterPro" id="IPR004839">
    <property type="entry name" value="Aminotransferase_I/II_large"/>
</dbReference>
<keyword evidence="7" id="KW-0032">Aminotransferase</keyword>
<dbReference type="Gene3D" id="3.40.640.10">
    <property type="entry name" value="Type I PLP-dependent aspartate aminotransferase-like (Major domain)"/>
    <property type="match status" value="1"/>
</dbReference>
<gene>
    <name evidence="7" type="ORF">NP165_19880</name>
</gene>
<reference evidence="7" key="1">
    <citation type="submission" date="2022-07" db="EMBL/GenBank/DDBJ databases">
        <title>Complete genome of Vibrio japonicus strain JCM 31412T and phylogenomic assessment of the Nereis clade of the genus Vibrio.</title>
        <authorList>
            <person name="Shlafstein M.D."/>
            <person name="Emsley S.A."/>
            <person name="Ushijima B."/>
            <person name="Videau P."/>
            <person name="Saw J.H."/>
        </authorList>
    </citation>
    <scope>NUCLEOTIDE SEQUENCE</scope>
    <source>
        <strain evidence="7">JCM 31412</strain>
    </source>
</reference>
<dbReference type="PANTHER" id="PTHR46577:SF2">
    <property type="entry name" value="TRANSCRIPTIONAL REGULATORY PROTEIN"/>
    <property type="match status" value="1"/>
</dbReference>
<dbReference type="InterPro" id="IPR015422">
    <property type="entry name" value="PyrdxlP-dep_Trfase_small"/>
</dbReference>
<dbReference type="InterPro" id="IPR015421">
    <property type="entry name" value="PyrdxlP-dep_Trfase_major"/>
</dbReference>
<keyword evidence="5" id="KW-0804">Transcription</keyword>
<keyword evidence="3" id="KW-0805">Transcription regulation</keyword>
<dbReference type="PRINTS" id="PR00035">
    <property type="entry name" value="HTHGNTR"/>
</dbReference>
<evidence type="ECO:0000256" key="5">
    <source>
        <dbReference type="ARBA" id="ARBA00023163"/>
    </source>
</evidence>